<sequence length="89" mass="10107">MTDREQYYWSGSNGVLTHTKFGEDMANPFFDTEEEAKNFLERKAEAHGEERYKGMVLRKTGNDKVLEATQVLTDQAGLSDWGNKAVSDD</sequence>
<gene>
    <name evidence="1" type="ORF">SAMN05216388_102623</name>
</gene>
<dbReference type="Proteomes" id="UP000198775">
    <property type="component" value="Unassembled WGS sequence"/>
</dbReference>
<evidence type="ECO:0000313" key="1">
    <source>
        <dbReference type="EMBL" id="SEO99495.1"/>
    </source>
</evidence>
<protein>
    <submittedName>
        <fullName evidence="1">Uncharacterized protein</fullName>
    </submittedName>
</protein>
<dbReference type="AlphaFoldDB" id="A0A1H8U8K7"/>
<dbReference type="OrthoDB" id="275378at2157"/>
<dbReference type="EMBL" id="FOCX01000026">
    <property type="protein sequence ID" value="SEO99495.1"/>
    <property type="molecule type" value="Genomic_DNA"/>
</dbReference>
<keyword evidence="2" id="KW-1185">Reference proteome</keyword>
<organism evidence="1 2">
    <name type="scientific">Halorientalis persicus</name>
    <dbReference type="NCBI Taxonomy" id="1367881"/>
    <lineage>
        <taxon>Archaea</taxon>
        <taxon>Methanobacteriati</taxon>
        <taxon>Methanobacteriota</taxon>
        <taxon>Stenosarchaea group</taxon>
        <taxon>Halobacteria</taxon>
        <taxon>Halobacteriales</taxon>
        <taxon>Haloarculaceae</taxon>
        <taxon>Halorientalis</taxon>
    </lineage>
</organism>
<evidence type="ECO:0000313" key="2">
    <source>
        <dbReference type="Proteomes" id="UP000198775"/>
    </source>
</evidence>
<accession>A0A1H8U8K7</accession>
<name>A0A1H8U8K7_9EURY</name>
<proteinExistence type="predicted"/>
<reference evidence="2" key="1">
    <citation type="submission" date="2016-10" db="EMBL/GenBank/DDBJ databases">
        <authorList>
            <person name="Varghese N."/>
            <person name="Submissions S."/>
        </authorList>
    </citation>
    <scope>NUCLEOTIDE SEQUENCE [LARGE SCALE GENOMIC DNA]</scope>
    <source>
        <strain evidence="2">IBRC-M 10043</strain>
    </source>
</reference>
<dbReference type="RefSeq" id="WP_092663336.1">
    <property type="nucleotide sequence ID" value="NZ_FOCX01000026.1"/>
</dbReference>